<dbReference type="RefSeq" id="WP_125045497.1">
    <property type="nucleotide sequence ID" value="NZ_BHZC01000001.1"/>
</dbReference>
<dbReference type="EMBL" id="BHZC01000001">
    <property type="protein sequence ID" value="GCD35614.1"/>
    <property type="molecule type" value="Genomic_DNA"/>
</dbReference>
<gene>
    <name evidence="1" type="ORF">OEIGOIKO_03360</name>
</gene>
<evidence type="ECO:0000313" key="1">
    <source>
        <dbReference type="EMBL" id="GCD35614.1"/>
    </source>
</evidence>
<reference evidence="1 2" key="1">
    <citation type="submission" date="2018-11" db="EMBL/GenBank/DDBJ databases">
        <title>Whole genome sequence of Streptomyces chrestomyceticus NBRC 13444(T).</title>
        <authorList>
            <person name="Komaki H."/>
            <person name="Tamura T."/>
        </authorList>
    </citation>
    <scope>NUCLEOTIDE SEQUENCE [LARGE SCALE GENOMIC DNA]</scope>
    <source>
        <strain evidence="1 2">NBRC 13444</strain>
    </source>
</reference>
<dbReference type="AlphaFoldDB" id="A0A7U9KUI9"/>
<organism evidence="1 2">
    <name type="scientific">Streptomyces chrestomyceticus JCM 4735</name>
    <dbReference type="NCBI Taxonomy" id="1306181"/>
    <lineage>
        <taxon>Bacteria</taxon>
        <taxon>Bacillati</taxon>
        <taxon>Actinomycetota</taxon>
        <taxon>Actinomycetes</taxon>
        <taxon>Kitasatosporales</taxon>
        <taxon>Streptomycetaceae</taxon>
        <taxon>Streptomyces</taxon>
    </lineage>
</organism>
<evidence type="ECO:0000313" key="2">
    <source>
        <dbReference type="Proteomes" id="UP000287830"/>
    </source>
</evidence>
<comment type="caution">
    <text evidence="1">The sequence shown here is derived from an EMBL/GenBank/DDBJ whole genome shotgun (WGS) entry which is preliminary data.</text>
</comment>
<name>A0A7U9KUI9_9ACTN</name>
<protein>
    <submittedName>
        <fullName evidence="1">Uncharacterized protein</fullName>
    </submittedName>
</protein>
<accession>A0A7U9KUI9</accession>
<proteinExistence type="predicted"/>
<dbReference type="OrthoDB" id="4325173at2"/>
<sequence length="65" mass="6979">MADTTCITPGQQAPPDLGAALAEIAMLANELCEHLADGQWRVADRIRHLAETVTSPTDHPGERKS</sequence>
<dbReference type="Proteomes" id="UP000287830">
    <property type="component" value="Unassembled WGS sequence"/>
</dbReference>
<dbReference type="GeneID" id="95622276"/>